<keyword evidence="2 3" id="KW-0808">Transferase</keyword>
<dbReference type="RefSeq" id="WP_118175130.1">
    <property type="nucleotide sequence ID" value="NZ_JAQEAO010000011.1"/>
</dbReference>
<dbReference type="CDD" id="cd03789">
    <property type="entry name" value="GT9_LPS_heptosyltransferase"/>
    <property type="match status" value="1"/>
</dbReference>
<protein>
    <submittedName>
        <fullName evidence="3">Glycosyltransferase family 9 protein</fullName>
    </submittedName>
</protein>
<dbReference type="AlphaFoldDB" id="A0A414NZ31"/>
<reference evidence="3 4" key="1">
    <citation type="submission" date="2018-08" db="EMBL/GenBank/DDBJ databases">
        <title>A genome reference for cultivated species of the human gut microbiota.</title>
        <authorList>
            <person name="Zou Y."/>
            <person name="Xue W."/>
            <person name="Luo G."/>
        </authorList>
    </citation>
    <scope>NUCLEOTIDE SEQUENCE [LARGE SCALE GENOMIC DNA]</scope>
    <source>
        <strain evidence="3 4">AM25-21AC</strain>
    </source>
</reference>
<dbReference type="GO" id="GO:0008713">
    <property type="term" value="F:ADP-heptose-lipopolysaccharide heptosyltransferase activity"/>
    <property type="evidence" value="ECO:0007669"/>
    <property type="project" value="TreeGrafter"/>
</dbReference>
<dbReference type="OrthoDB" id="9767552at2"/>
<dbReference type="Pfam" id="PF01075">
    <property type="entry name" value="Glyco_transf_9"/>
    <property type="match status" value="1"/>
</dbReference>
<name>A0A414NZ31_9FIRM</name>
<dbReference type="PANTHER" id="PTHR30160">
    <property type="entry name" value="TETRAACYLDISACCHARIDE 4'-KINASE-RELATED"/>
    <property type="match status" value="1"/>
</dbReference>
<dbReference type="SUPFAM" id="SSF53756">
    <property type="entry name" value="UDP-Glycosyltransferase/glycogen phosphorylase"/>
    <property type="match status" value="1"/>
</dbReference>
<comment type="caution">
    <text evidence="3">The sequence shown here is derived from an EMBL/GenBank/DDBJ whole genome shotgun (WGS) entry which is preliminary data.</text>
</comment>
<evidence type="ECO:0000256" key="1">
    <source>
        <dbReference type="ARBA" id="ARBA00022676"/>
    </source>
</evidence>
<evidence type="ECO:0000313" key="4">
    <source>
        <dbReference type="Proteomes" id="UP000283442"/>
    </source>
</evidence>
<evidence type="ECO:0000313" key="3">
    <source>
        <dbReference type="EMBL" id="RHF52876.1"/>
    </source>
</evidence>
<accession>A0A414NZ31</accession>
<evidence type="ECO:0000256" key="2">
    <source>
        <dbReference type="ARBA" id="ARBA00022679"/>
    </source>
</evidence>
<dbReference type="InterPro" id="IPR051199">
    <property type="entry name" value="LPS_LOS_Heptosyltrfase"/>
</dbReference>
<dbReference type="InterPro" id="IPR002201">
    <property type="entry name" value="Glyco_trans_9"/>
</dbReference>
<dbReference type="Proteomes" id="UP000283442">
    <property type="component" value="Unassembled WGS sequence"/>
</dbReference>
<keyword evidence="1" id="KW-0328">Glycosyltransferase</keyword>
<organism evidence="3 4">
    <name type="scientific">Mitsuokella multacida</name>
    <dbReference type="NCBI Taxonomy" id="52226"/>
    <lineage>
        <taxon>Bacteria</taxon>
        <taxon>Bacillati</taxon>
        <taxon>Bacillota</taxon>
        <taxon>Negativicutes</taxon>
        <taxon>Selenomonadales</taxon>
        <taxon>Selenomonadaceae</taxon>
        <taxon>Mitsuokella</taxon>
    </lineage>
</organism>
<dbReference type="GO" id="GO:0009244">
    <property type="term" value="P:lipopolysaccharide core region biosynthetic process"/>
    <property type="evidence" value="ECO:0007669"/>
    <property type="project" value="TreeGrafter"/>
</dbReference>
<dbReference type="EMBL" id="QRHE01000002">
    <property type="protein sequence ID" value="RHF52876.1"/>
    <property type="molecule type" value="Genomic_DNA"/>
</dbReference>
<gene>
    <name evidence="3" type="ORF">DW674_02935</name>
</gene>
<sequence length="401" mass="45886">MSKKLGPYHSSYKVVRLYCMVKDILFYLPASIRKKVSNQIDAKNIKKIVVSNDAHLGDVLLTLRLISYLKQAYPNAKVDFVCGDWTAPLVNLCKDIDNVIVIDHWKLNRSRISLRLKMEKYITTWRNALQKLRTGNYDLAIDFYNRYPSMSYTFWLAGIRNIVGYTSGGGGPLLSNGLAFVSKRRHIIEYQADLLRSLGINVSNLQNSAANFRFKTTEETLLSINKLTAHEYIVFHIGSGEPKREWQEDKWIELARKCLKSGNKIIFTGAGKREEQIIHRITEKISSLNVVSLCNKLTLDELFQIIKNARFFVGCESFAGHIAAMYHVPQVSIMHGATIKEQWQPYGNNKCIVVRANIACLECESPGKCKYNHRCMDISVMDVIDVIFKIDKRNSIHNNLE</sequence>
<dbReference type="GO" id="GO:0005829">
    <property type="term" value="C:cytosol"/>
    <property type="evidence" value="ECO:0007669"/>
    <property type="project" value="TreeGrafter"/>
</dbReference>
<dbReference type="Gene3D" id="3.40.50.2000">
    <property type="entry name" value="Glycogen Phosphorylase B"/>
    <property type="match status" value="2"/>
</dbReference>
<proteinExistence type="predicted"/>